<name>A0A3M6TKL0_POCDA</name>
<proteinExistence type="predicted"/>
<dbReference type="EMBL" id="RCHS01003431">
    <property type="protein sequence ID" value="RMX41935.1"/>
    <property type="molecule type" value="Genomic_DNA"/>
</dbReference>
<gene>
    <name evidence="1" type="ORF">pdam_00006664</name>
</gene>
<keyword evidence="2" id="KW-1185">Reference proteome</keyword>
<evidence type="ECO:0000313" key="1">
    <source>
        <dbReference type="EMBL" id="RMX41935.1"/>
    </source>
</evidence>
<reference evidence="1 2" key="1">
    <citation type="journal article" date="2018" name="Sci. Rep.">
        <title>Comparative analysis of the Pocillopora damicornis genome highlights role of immune system in coral evolution.</title>
        <authorList>
            <person name="Cunning R."/>
            <person name="Bay R.A."/>
            <person name="Gillette P."/>
            <person name="Baker A.C."/>
            <person name="Traylor-Knowles N."/>
        </authorList>
    </citation>
    <scope>NUCLEOTIDE SEQUENCE [LARGE SCALE GENOMIC DNA]</scope>
    <source>
        <strain evidence="1">RSMAS</strain>
        <tissue evidence="1">Whole animal</tissue>
    </source>
</reference>
<organism evidence="1 2">
    <name type="scientific">Pocillopora damicornis</name>
    <name type="common">Cauliflower coral</name>
    <name type="synonym">Millepora damicornis</name>
    <dbReference type="NCBI Taxonomy" id="46731"/>
    <lineage>
        <taxon>Eukaryota</taxon>
        <taxon>Metazoa</taxon>
        <taxon>Cnidaria</taxon>
        <taxon>Anthozoa</taxon>
        <taxon>Hexacorallia</taxon>
        <taxon>Scleractinia</taxon>
        <taxon>Astrocoeniina</taxon>
        <taxon>Pocilloporidae</taxon>
        <taxon>Pocillopora</taxon>
    </lineage>
</organism>
<dbReference type="AlphaFoldDB" id="A0A3M6TKL0"/>
<comment type="caution">
    <text evidence="1">The sequence shown here is derived from an EMBL/GenBank/DDBJ whole genome shotgun (WGS) entry which is preliminary data.</text>
</comment>
<accession>A0A3M6TKL0</accession>
<protein>
    <submittedName>
        <fullName evidence="1">Uncharacterized protein</fullName>
    </submittedName>
</protein>
<sequence length="239" mass="26903">MESTCENQSALQLKSFLKPGATYIALLEHLVIQVKLKLKAQLENDSSQDCSNGGIWSSAKPSIKSPKCAWFEEGNNDRPILKVKFHTKGTLPKGLKLTFVSSLMLKIKQHPKDYSYIEIGNQRNGVCKGDTYGNPDKKPDPESLTAAACVMIGGQGLIIDTNVSCKFYTPTHSRYMSNIPVCKEFLPNRPHHESMGYAALLQAYDVLANHGHPHQYDSKRRRKLFARRMNKLKKTNRPK</sequence>
<dbReference type="Proteomes" id="UP000275408">
    <property type="component" value="Unassembled WGS sequence"/>
</dbReference>
<evidence type="ECO:0000313" key="2">
    <source>
        <dbReference type="Proteomes" id="UP000275408"/>
    </source>
</evidence>